<dbReference type="AlphaFoldDB" id="A0A183HFH8"/>
<feature type="chain" id="PRO_5044552514" evidence="1">
    <location>
        <begin position="24"/>
        <end position="112"/>
    </location>
</feature>
<proteinExistence type="predicted"/>
<accession>A0A183HFH8</accession>
<evidence type="ECO:0000256" key="1">
    <source>
        <dbReference type="SAM" id="SignalP"/>
    </source>
</evidence>
<keyword evidence="1" id="KW-0732">Signal</keyword>
<dbReference type="WBParaSite" id="OFLC_0000623901-mRNA-1">
    <property type="protein sequence ID" value="OFLC_0000623901-mRNA-1"/>
    <property type="gene ID" value="OFLC_0000623901"/>
</dbReference>
<reference evidence="2 3" key="2">
    <citation type="submission" date="2018-11" db="EMBL/GenBank/DDBJ databases">
        <authorList>
            <consortium name="Pathogen Informatics"/>
        </authorList>
    </citation>
    <scope>NUCLEOTIDE SEQUENCE [LARGE SCALE GENOMIC DNA]</scope>
</reference>
<evidence type="ECO:0000313" key="4">
    <source>
        <dbReference type="WBParaSite" id="OFLC_0000623901-mRNA-1"/>
    </source>
</evidence>
<sequence length="112" mass="13137">MLHFQMVNTRLLTLLLWFNYCSILDSGSVDSDSVVSIICDYRKEIVDNTHVSHRVRNAIRRLPYHSRRNSIDNERKWQQVIIVGNGELIVDQVAEWLRRWTANPLGFPRVSS</sequence>
<organism evidence="4">
    <name type="scientific">Onchocerca flexuosa</name>
    <dbReference type="NCBI Taxonomy" id="387005"/>
    <lineage>
        <taxon>Eukaryota</taxon>
        <taxon>Metazoa</taxon>
        <taxon>Ecdysozoa</taxon>
        <taxon>Nematoda</taxon>
        <taxon>Chromadorea</taxon>
        <taxon>Rhabditida</taxon>
        <taxon>Spirurina</taxon>
        <taxon>Spiruromorpha</taxon>
        <taxon>Filarioidea</taxon>
        <taxon>Onchocercidae</taxon>
        <taxon>Onchocerca</taxon>
    </lineage>
</organism>
<evidence type="ECO:0000313" key="2">
    <source>
        <dbReference type="EMBL" id="VDO45880.1"/>
    </source>
</evidence>
<name>A0A183HFH8_9BILA</name>
<dbReference type="Proteomes" id="UP000267606">
    <property type="component" value="Unassembled WGS sequence"/>
</dbReference>
<keyword evidence="3" id="KW-1185">Reference proteome</keyword>
<dbReference type="EMBL" id="UZAJ01005821">
    <property type="protein sequence ID" value="VDO45880.1"/>
    <property type="molecule type" value="Genomic_DNA"/>
</dbReference>
<evidence type="ECO:0000313" key="3">
    <source>
        <dbReference type="Proteomes" id="UP000267606"/>
    </source>
</evidence>
<feature type="signal peptide" evidence="1">
    <location>
        <begin position="1"/>
        <end position="23"/>
    </location>
</feature>
<reference evidence="4" key="1">
    <citation type="submission" date="2016-06" db="UniProtKB">
        <authorList>
            <consortium name="WormBaseParasite"/>
        </authorList>
    </citation>
    <scope>IDENTIFICATION</scope>
</reference>
<protein>
    <submittedName>
        <fullName evidence="4">Secreted protein</fullName>
    </submittedName>
</protein>
<gene>
    <name evidence="2" type="ORF">OFLC_LOCUS6240</name>
</gene>